<protein>
    <submittedName>
        <fullName evidence="1">Clostripain</fullName>
    </submittedName>
</protein>
<reference evidence="2" key="1">
    <citation type="submission" date="2016-10" db="EMBL/GenBank/DDBJ databases">
        <authorList>
            <person name="Varghese N."/>
            <person name="Submissions S."/>
        </authorList>
    </citation>
    <scope>NUCLEOTIDE SEQUENCE [LARGE SCALE GENOMIC DNA]</scope>
    <source>
        <strain evidence="2">XBD1002</strain>
    </source>
</reference>
<proteinExistence type="predicted"/>
<dbReference type="Pfam" id="PF03415">
    <property type="entry name" value="Peptidase_C11"/>
    <property type="match status" value="1"/>
</dbReference>
<dbReference type="EMBL" id="FORI01000012">
    <property type="protein sequence ID" value="SFJ04500.1"/>
    <property type="molecule type" value="Genomic_DNA"/>
</dbReference>
<dbReference type="AlphaFoldDB" id="A0A1I3N663"/>
<evidence type="ECO:0000313" key="1">
    <source>
        <dbReference type="EMBL" id="SFJ04500.1"/>
    </source>
</evidence>
<gene>
    <name evidence="1" type="ORF">SAMN04487775_11246</name>
</gene>
<dbReference type="Proteomes" id="UP000182737">
    <property type="component" value="Unassembled WGS sequence"/>
</dbReference>
<dbReference type="PROSITE" id="PS51257">
    <property type="entry name" value="PROKAR_LIPOPROTEIN"/>
    <property type="match status" value="1"/>
</dbReference>
<keyword evidence="2" id="KW-1185">Reference proteome</keyword>
<organism evidence="1 2">
    <name type="scientific">Treponema bryantii</name>
    <dbReference type="NCBI Taxonomy" id="163"/>
    <lineage>
        <taxon>Bacteria</taxon>
        <taxon>Pseudomonadati</taxon>
        <taxon>Spirochaetota</taxon>
        <taxon>Spirochaetia</taxon>
        <taxon>Spirochaetales</taxon>
        <taxon>Treponemataceae</taxon>
        <taxon>Treponema</taxon>
    </lineage>
</organism>
<dbReference type="PANTHER" id="PTHR37835:SF1">
    <property type="entry name" value="ALPHA-CLOSTRIPAIN"/>
    <property type="match status" value="1"/>
</dbReference>
<dbReference type="OrthoDB" id="9810670at2"/>
<dbReference type="InterPro" id="IPR005077">
    <property type="entry name" value="Peptidase_C11"/>
</dbReference>
<accession>A0A1I3N663</accession>
<dbReference type="Gene3D" id="3.40.50.11970">
    <property type="match status" value="1"/>
</dbReference>
<sequence length="425" mass="47824">MKHMIILFALVTLFFGCTNQTESVEIKSKSDSSSLTLMIYMAADNDLESYALQNLNLMETADYKGINVLVLIDRSEGYDETDGNWTDTRLYKVRKDNAGNAQIVSERLDCPLLGLSTEFSTELDMSNPSVLSNFINYVQRKFPSQNYALIIWGHGTGWRYANDQTGGANKNRAVAIDDKTGSYMSIFNLGNVLRNQGLNIIGFDTCFGGVLENVYELKDCADYTVACAGVSPSCGWDYKTLLEQISSEDFEPLQIAHAMAASSPVNTTIFKNANLEQLFNSFERFSKEISRIILTDTERKNTFDLLFNLKSYTYTQYPCDMYLDLAALSDGFIENDDENVQLSAKELKKKISETVCLTNNQVCEIGVHFIPLVSFRTTASVHSSDYIKNQNKKDQCKFIKESKWWVPTAEGRSGSVLDKLFYNGV</sequence>
<dbReference type="PANTHER" id="PTHR37835">
    <property type="entry name" value="ALPHA-CLOSTRIPAIN"/>
    <property type="match status" value="1"/>
</dbReference>
<name>A0A1I3N663_9SPIR</name>
<evidence type="ECO:0000313" key="2">
    <source>
        <dbReference type="Proteomes" id="UP000182737"/>
    </source>
</evidence>